<dbReference type="InterPro" id="IPR029068">
    <property type="entry name" value="Glyas_Bleomycin-R_OHBP_Dase"/>
</dbReference>
<proteinExistence type="predicted"/>
<dbReference type="Gene3D" id="3.10.180.10">
    <property type="entry name" value="2,3-Dihydroxybiphenyl 1,2-Dioxygenase, domain 1"/>
    <property type="match status" value="2"/>
</dbReference>
<evidence type="ECO:0000259" key="1">
    <source>
        <dbReference type="PROSITE" id="PS51819"/>
    </source>
</evidence>
<keyword evidence="3" id="KW-1185">Reference proteome</keyword>
<feature type="domain" description="VOC" evidence="1">
    <location>
        <begin position="151"/>
        <end position="275"/>
    </location>
</feature>
<gene>
    <name evidence="2" type="ORF">FOM92_14635</name>
</gene>
<sequence>MSIITVQDIAHVRYAAPDLAVMRSFLEDFGMKCFEVNGRLYGKGTDGRPFFHVTEPGKAEFLAVGFLARSVEDLERLADHEDAPVEISTEPGGGKILRLIDPDGYRIEVVADQANNEPSFPLIGEAFNTPAAKPRLNREVRLKPAPSHPHRIGHTGLAVSDYRVSEKWYKDRFGLLTTNEIEAAKDVPLGAFLRCNLGDQPTDHHTLALLQLPGGRRNLHAAFEVPSVDDLLMGHDYLKSKKRKSFWSLGRHVLGSQFFDYWKDPFGNELEHWTDGDVYTADQPPTIESIDTLFKAQWGPPIPIGGIPVGLVKRMLSLFVRTKRRFSRQHEGQNT</sequence>
<evidence type="ECO:0000313" key="2">
    <source>
        <dbReference type="EMBL" id="TSB02329.1"/>
    </source>
</evidence>
<dbReference type="SUPFAM" id="SSF54593">
    <property type="entry name" value="Glyoxalase/Bleomycin resistance protein/Dihydroxybiphenyl dioxygenase"/>
    <property type="match status" value="1"/>
</dbReference>
<protein>
    <submittedName>
        <fullName evidence="2">Glyoxalase</fullName>
    </submittedName>
</protein>
<dbReference type="AlphaFoldDB" id="A0A553WCA7"/>
<evidence type="ECO:0000313" key="3">
    <source>
        <dbReference type="Proteomes" id="UP000320160"/>
    </source>
</evidence>
<dbReference type="PROSITE" id="PS51819">
    <property type="entry name" value="VOC"/>
    <property type="match status" value="2"/>
</dbReference>
<feature type="domain" description="VOC" evidence="1">
    <location>
        <begin position="8"/>
        <end position="112"/>
    </location>
</feature>
<dbReference type="Proteomes" id="UP000320160">
    <property type="component" value="Unassembled WGS sequence"/>
</dbReference>
<dbReference type="OrthoDB" id="9803142at2"/>
<dbReference type="InterPro" id="IPR004360">
    <property type="entry name" value="Glyas_Fos-R_dOase_dom"/>
</dbReference>
<organism evidence="2 3">
    <name type="scientific">Sphingorhabdus contaminans</name>
    <dbReference type="NCBI Taxonomy" id="1343899"/>
    <lineage>
        <taxon>Bacteria</taxon>
        <taxon>Pseudomonadati</taxon>
        <taxon>Pseudomonadota</taxon>
        <taxon>Alphaproteobacteria</taxon>
        <taxon>Sphingomonadales</taxon>
        <taxon>Sphingomonadaceae</taxon>
        <taxon>Sphingorhabdus</taxon>
    </lineage>
</organism>
<dbReference type="InterPro" id="IPR037523">
    <property type="entry name" value="VOC_core"/>
</dbReference>
<name>A0A553WCA7_9SPHN</name>
<dbReference type="PANTHER" id="PTHR21366:SF14">
    <property type="entry name" value="GLYOXALASE DOMAIN-CONTAINING PROTEIN 5"/>
    <property type="match status" value="1"/>
</dbReference>
<dbReference type="InterPro" id="IPR050383">
    <property type="entry name" value="GlyoxalaseI/FosfomycinResist"/>
</dbReference>
<dbReference type="EMBL" id="VKKU01000002">
    <property type="protein sequence ID" value="TSB02329.1"/>
    <property type="molecule type" value="Genomic_DNA"/>
</dbReference>
<comment type="caution">
    <text evidence="2">The sequence shown here is derived from an EMBL/GenBank/DDBJ whole genome shotgun (WGS) entry which is preliminary data.</text>
</comment>
<dbReference type="PANTHER" id="PTHR21366">
    <property type="entry name" value="GLYOXALASE FAMILY PROTEIN"/>
    <property type="match status" value="1"/>
</dbReference>
<accession>A0A553WCA7</accession>
<dbReference type="Pfam" id="PF00903">
    <property type="entry name" value="Glyoxalase"/>
    <property type="match status" value="2"/>
</dbReference>
<dbReference type="RefSeq" id="WP_143777547.1">
    <property type="nucleotide sequence ID" value="NZ_VKKU01000002.1"/>
</dbReference>
<reference evidence="2 3" key="1">
    <citation type="submission" date="2019-07" db="EMBL/GenBank/DDBJ databases">
        <authorList>
            <person name="Park M."/>
        </authorList>
    </citation>
    <scope>NUCLEOTIDE SEQUENCE [LARGE SCALE GENOMIC DNA]</scope>
    <source>
        <strain evidence="2 3">KCTC32445</strain>
    </source>
</reference>